<dbReference type="EMBL" id="LOKQ01000235">
    <property type="protein sequence ID" value="OOX13839.1"/>
    <property type="molecule type" value="Genomic_DNA"/>
</dbReference>
<name>A0ABX3MBY2_9XANT</name>
<keyword evidence="3" id="KW-1185">Reference proteome</keyword>
<accession>A0ABX3MBY2</accession>
<proteinExistence type="predicted"/>
<gene>
    <name evidence="2" type="ORF">Xcaj_07840</name>
</gene>
<comment type="caution">
    <text evidence="2">The sequence shown here is derived from an EMBL/GenBank/DDBJ whole genome shotgun (WGS) entry which is preliminary data.</text>
</comment>
<evidence type="ECO:0000313" key="3">
    <source>
        <dbReference type="Proteomes" id="UP000191089"/>
    </source>
</evidence>
<evidence type="ECO:0000313" key="2">
    <source>
        <dbReference type="EMBL" id="OOX13839.1"/>
    </source>
</evidence>
<reference evidence="2 3" key="1">
    <citation type="submission" date="2015-12" db="EMBL/GenBank/DDBJ databases">
        <authorList>
            <person name="Bansal K."/>
            <person name="Midha S."/>
            <person name="Patil P.B."/>
        </authorList>
    </citation>
    <scope>NUCLEOTIDE SEQUENCE [LARGE SCALE GENOMIC DNA]</scope>
    <source>
        <strain evidence="2 3">LMG558</strain>
    </source>
</reference>
<sequence length="112" mass="12234">MFILHSRDGFPIYGKASDGTQRPVLFDPNKTAAGVNQWKRGEAEKQARFDAQNKPKLTVMGLDPTQAAAMRTAKGDPSLKPTVLKLGDKPSPAGPKRTDATDMLDYLSTFKN</sequence>
<feature type="region of interest" description="Disordered" evidence="1">
    <location>
        <begin position="69"/>
        <end position="100"/>
    </location>
</feature>
<evidence type="ECO:0000256" key="1">
    <source>
        <dbReference type="SAM" id="MobiDB-lite"/>
    </source>
</evidence>
<dbReference type="Proteomes" id="UP000191089">
    <property type="component" value="Unassembled WGS sequence"/>
</dbReference>
<protein>
    <submittedName>
        <fullName evidence="2">Uncharacterized protein</fullName>
    </submittedName>
</protein>
<organism evidence="2 3">
    <name type="scientific">Xanthomonas axonopodis pv. cajani</name>
    <dbReference type="NCBI Taxonomy" id="487827"/>
    <lineage>
        <taxon>Bacteria</taxon>
        <taxon>Pseudomonadati</taxon>
        <taxon>Pseudomonadota</taxon>
        <taxon>Gammaproteobacteria</taxon>
        <taxon>Lysobacterales</taxon>
        <taxon>Lysobacteraceae</taxon>
        <taxon>Xanthomonas</taxon>
    </lineage>
</organism>